<dbReference type="Gene3D" id="1.10.10.60">
    <property type="entry name" value="Homeodomain-like"/>
    <property type="match status" value="1"/>
</dbReference>
<dbReference type="EMBL" id="JAPFRF010000016">
    <property type="protein sequence ID" value="KAJ7309528.1"/>
    <property type="molecule type" value="Genomic_DNA"/>
</dbReference>
<protein>
    <recommendedName>
        <fullName evidence="1">Myb/SANT-like DNA-binding domain-containing protein</fullName>
    </recommendedName>
</protein>
<dbReference type="OrthoDB" id="9905124at2759"/>
<name>A0A9Q0XF82_9SAUR</name>
<evidence type="ECO:0000313" key="2">
    <source>
        <dbReference type="EMBL" id="KAJ7309528.1"/>
    </source>
</evidence>
<dbReference type="InterPro" id="IPR044822">
    <property type="entry name" value="Myb_DNA-bind_4"/>
</dbReference>
<dbReference type="Proteomes" id="UP001142489">
    <property type="component" value="Unassembled WGS sequence"/>
</dbReference>
<dbReference type="AlphaFoldDB" id="A0A9Q0XF82"/>
<reference evidence="2" key="1">
    <citation type="journal article" date="2023" name="DNA Res.">
        <title>Chromosome-level genome assembly of Phrynocephalus forsythii using third-generation DNA sequencing and Hi-C analysis.</title>
        <authorList>
            <person name="Qi Y."/>
            <person name="Zhao W."/>
            <person name="Zhao Y."/>
            <person name="Niu C."/>
            <person name="Cao S."/>
            <person name="Zhang Y."/>
        </authorList>
    </citation>
    <scope>NUCLEOTIDE SEQUENCE</scope>
    <source>
        <tissue evidence="2">Muscle</tissue>
    </source>
</reference>
<evidence type="ECO:0000313" key="3">
    <source>
        <dbReference type="Proteomes" id="UP001142489"/>
    </source>
</evidence>
<feature type="domain" description="Myb/SANT-like DNA-binding" evidence="1">
    <location>
        <begin position="7"/>
        <end position="97"/>
    </location>
</feature>
<keyword evidence="3" id="KW-1185">Reference proteome</keyword>
<dbReference type="Pfam" id="PF13837">
    <property type="entry name" value="Myb_DNA-bind_4"/>
    <property type="match status" value="1"/>
</dbReference>
<evidence type="ECO:0000259" key="1">
    <source>
        <dbReference type="Pfam" id="PF13837"/>
    </source>
</evidence>
<accession>A0A9Q0XF82</accession>
<gene>
    <name evidence="2" type="ORF">JRQ81_007575</name>
</gene>
<sequence length="143" mass="16568">MVQRQGHFWSANEIRSFLESLIEHHFGPVLFVAGARRNEHAFVQASEDLRLLGYFRSSWQCRSKFKLLRQQFNLAILNFSEDPPVEHQSPYWHKMKNLWRQAALPNPVNAFLPGTALFTNYVIVFIVPIVTAQNSFPGPKVMV</sequence>
<proteinExistence type="predicted"/>
<comment type="caution">
    <text evidence="2">The sequence shown here is derived from an EMBL/GenBank/DDBJ whole genome shotgun (WGS) entry which is preliminary data.</text>
</comment>
<organism evidence="2 3">
    <name type="scientific">Phrynocephalus forsythii</name>
    <dbReference type="NCBI Taxonomy" id="171643"/>
    <lineage>
        <taxon>Eukaryota</taxon>
        <taxon>Metazoa</taxon>
        <taxon>Chordata</taxon>
        <taxon>Craniata</taxon>
        <taxon>Vertebrata</taxon>
        <taxon>Euteleostomi</taxon>
        <taxon>Lepidosauria</taxon>
        <taxon>Squamata</taxon>
        <taxon>Bifurcata</taxon>
        <taxon>Unidentata</taxon>
        <taxon>Episquamata</taxon>
        <taxon>Toxicofera</taxon>
        <taxon>Iguania</taxon>
        <taxon>Acrodonta</taxon>
        <taxon>Agamidae</taxon>
        <taxon>Agaminae</taxon>
        <taxon>Phrynocephalus</taxon>
    </lineage>
</organism>